<gene>
    <name evidence="2" type="ORF">UFOVP847_39</name>
</gene>
<feature type="region of interest" description="Disordered" evidence="1">
    <location>
        <begin position="1"/>
        <end position="32"/>
    </location>
</feature>
<dbReference type="EMBL" id="LR796789">
    <property type="protein sequence ID" value="CAB4166590.1"/>
    <property type="molecule type" value="Genomic_DNA"/>
</dbReference>
<protein>
    <submittedName>
        <fullName evidence="2">Uncharacterized protein</fullName>
    </submittedName>
</protein>
<accession>A0A6J5P3V5</accession>
<sequence length="73" mass="7733">MGFRNTTPKVDPAVEAAQKNAEDKAAAQEQKALADASSRLRLMQTGGLRLLFSPLKNQTSEGSQLGKTLGTGM</sequence>
<evidence type="ECO:0000256" key="1">
    <source>
        <dbReference type="SAM" id="MobiDB-lite"/>
    </source>
</evidence>
<reference evidence="2" key="1">
    <citation type="submission" date="2020-04" db="EMBL/GenBank/DDBJ databases">
        <authorList>
            <person name="Chiriac C."/>
            <person name="Salcher M."/>
            <person name="Ghai R."/>
            <person name="Kavagutti S V."/>
        </authorList>
    </citation>
    <scope>NUCLEOTIDE SEQUENCE</scope>
</reference>
<evidence type="ECO:0000313" key="2">
    <source>
        <dbReference type="EMBL" id="CAB4166590.1"/>
    </source>
</evidence>
<organism evidence="2">
    <name type="scientific">uncultured Caudovirales phage</name>
    <dbReference type="NCBI Taxonomy" id="2100421"/>
    <lineage>
        <taxon>Viruses</taxon>
        <taxon>Duplodnaviria</taxon>
        <taxon>Heunggongvirae</taxon>
        <taxon>Uroviricota</taxon>
        <taxon>Caudoviricetes</taxon>
        <taxon>Peduoviridae</taxon>
        <taxon>Maltschvirus</taxon>
        <taxon>Maltschvirus maltsch</taxon>
    </lineage>
</organism>
<name>A0A6J5P3V5_9CAUD</name>
<proteinExistence type="predicted"/>